<dbReference type="Gramene" id="OPUNC12G11160.1">
    <property type="protein sequence ID" value="OPUNC12G11160.1"/>
    <property type="gene ID" value="OPUNC12G11160"/>
</dbReference>
<sequence>MEDTYLDQEDLCIANPSSQLKLRKLLPGGPEAGDPCTQGGHHYTVVSLSNYSASGLDDFGSFDVFARTCDTFWIPIFNAGSGIASEALLNVVENKKGFRVAQYGLPVLRMFRPLGNTAGVAPTVGNLLIRIKENNYNKSGEMVVLLF</sequence>
<dbReference type="EnsemblPlants" id="OPUNC12G11160.1">
    <property type="protein sequence ID" value="OPUNC12G11160.1"/>
    <property type="gene ID" value="OPUNC12G11160"/>
</dbReference>
<name>A0A0E0MMJ5_ORYPU</name>
<evidence type="ECO:0000313" key="1">
    <source>
        <dbReference type="EnsemblPlants" id="OPUNC12G11160.1"/>
    </source>
</evidence>
<reference evidence="1" key="1">
    <citation type="submission" date="2015-04" db="UniProtKB">
        <authorList>
            <consortium name="EnsemblPlants"/>
        </authorList>
    </citation>
    <scope>IDENTIFICATION</scope>
</reference>
<organism evidence="1">
    <name type="scientific">Oryza punctata</name>
    <name type="common">Red rice</name>
    <dbReference type="NCBI Taxonomy" id="4537"/>
    <lineage>
        <taxon>Eukaryota</taxon>
        <taxon>Viridiplantae</taxon>
        <taxon>Streptophyta</taxon>
        <taxon>Embryophyta</taxon>
        <taxon>Tracheophyta</taxon>
        <taxon>Spermatophyta</taxon>
        <taxon>Magnoliopsida</taxon>
        <taxon>Liliopsida</taxon>
        <taxon>Poales</taxon>
        <taxon>Poaceae</taxon>
        <taxon>BOP clade</taxon>
        <taxon>Oryzoideae</taxon>
        <taxon>Oryzeae</taxon>
        <taxon>Oryzinae</taxon>
        <taxon>Oryza</taxon>
    </lineage>
</organism>
<reference evidence="1" key="2">
    <citation type="submission" date="2018-05" db="EMBL/GenBank/DDBJ databases">
        <title>OpunRS2 (Oryza punctata Reference Sequence Version 2).</title>
        <authorList>
            <person name="Zhang J."/>
            <person name="Kudrna D."/>
            <person name="Lee S."/>
            <person name="Talag J."/>
            <person name="Welchert J."/>
            <person name="Wing R.A."/>
        </authorList>
    </citation>
    <scope>NUCLEOTIDE SEQUENCE [LARGE SCALE GENOMIC DNA]</scope>
</reference>
<keyword evidence="2" id="KW-1185">Reference proteome</keyword>
<dbReference type="Proteomes" id="UP000026962">
    <property type="component" value="Chromosome 12"/>
</dbReference>
<proteinExistence type="predicted"/>
<accession>A0A0E0MMJ5</accession>
<dbReference type="HOGENOM" id="CLU_1771078_0_0_1"/>
<evidence type="ECO:0000313" key="2">
    <source>
        <dbReference type="Proteomes" id="UP000026962"/>
    </source>
</evidence>
<dbReference type="AlphaFoldDB" id="A0A0E0MMJ5"/>
<protein>
    <submittedName>
        <fullName evidence="1">Uncharacterized protein</fullName>
    </submittedName>
</protein>